<organism evidence="2 3">
    <name type="scientific">Pseudaquabacterium terrae</name>
    <dbReference type="NCBI Taxonomy" id="2732868"/>
    <lineage>
        <taxon>Bacteria</taxon>
        <taxon>Pseudomonadati</taxon>
        <taxon>Pseudomonadota</taxon>
        <taxon>Betaproteobacteria</taxon>
        <taxon>Burkholderiales</taxon>
        <taxon>Sphaerotilaceae</taxon>
        <taxon>Pseudaquabacterium</taxon>
    </lineage>
</organism>
<keyword evidence="1" id="KW-0175">Coiled coil</keyword>
<evidence type="ECO:0000313" key="3">
    <source>
        <dbReference type="Proteomes" id="UP000737171"/>
    </source>
</evidence>
<comment type="caution">
    <text evidence="2">The sequence shown here is derived from an EMBL/GenBank/DDBJ whole genome shotgun (WGS) entry which is preliminary data.</text>
</comment>
<name>A0ABX2EIG6_9BURK</name>
<sequence>MGRRDPLGTLVCFTRLLLDLEPMILFRTTCACLLLSSAATALAQPAPKPRVSTRDELRACLQEEDKIKPQQASLNQRMRDHNIEMKRFQDNMQALVAEQPKVDTSDQAAVDAFNARMDALNNRVAELNLLGRQLNEEQAELNGRINTMNKRCAGMVVSFADRDAVLKERAAQARKP</sequence>
<proteinExistence type="predicted"/>
<keyword evidence="3" id="KW-1185">Reference proteome</keyword>
<feature type="coiled-coil region" evidence="1">
    <location>
        <begin position="71"/>
        <end position="137"/>
    </location>
</feature>
<dbReference type="EMBL" id="JABRWJ010000004">
    <property type="protein sequence ID" value="NRF68366.1"/>
    <property type="molecule type" value="Genomic_DNA"/>
</dbReference>
<reference evidence="2 3" key="1">
    <citation type="submission" date="2020-05" db="EMBL/GenBank/DDBJ databases">
        <title>Aquincola sp. isolate from soil.</title>
        <authorList>
            <person name="Han J."/>
            <person name="Kim D.-U."/>
        </authorList>
    </citation>
    <scope>NUCLEOTIDE SEQUENCE [LARGE SCALE GENOMIC DNA]</scope>
    <source>
        <strain evidence="2 3">S2</strain>
    </source>
</reference>
<evidence type="ECO:0000256" key="1">
    <source>
        <dbReference type="SAM" id="Coils"/>
    </source>
</evidence>
<evidence type="ECO:0008006" key="4">
    <source>
        <dbReference type="Google" id="ProtNLM"/>
    </source>
</evidence>
<dbReference type="Gene3D" id="1.10.287.1490">
    <property type="match status" value="1"/>
</dbReference>
<dbReference type="Proteomes" id="UP000737171">
    <property type="component" value="Unassembled WGS sequence"/>
</dbReference>
<accession>A0ABX2EIG6</accession>
<evidence type="ECO:0000313" key="2">
    <source>
        <dbReference type="EMBL" id="NRF68366.1"/>
    </source>
</evidence>
<dbReference type="RefSeq" id="WP_173123943.1">
    <property type="nucleotide sequence ID" value="NZ_JABRWJ010000004.1"/>
</dbReference>
<gene>
    <name evidence="2" type="ORF">HLB44_15335</name>
</gene>
<protein>
    <recommendedName>
        <fullName evidence="4">Periplasmic heavy metal sensor</fullName>
    </recommendedName>
</protein>